<sequence>MWKIGCKNRSSVKVRCSVTGHSTNQRAQNFDYAATKKKENSKTSLYNKEKKNSRVTPHNTLDTFDIYILSLPARCRYSVQVLIELGINIKLKKDHFCQLIKILSVLDFYLELLTVFFFSFC</sequence>
<keyword evidence="1" id="KW-1133">Transmembrane helix</keyword>
<dbReference type="EMBL" id="GG692402">
    <property type="protein sequence ID" value="EER31021.1"/>
    <property type="molecule type" value="Genomic_DNA"/>
</dbReference>
<keyword evidence="1" id="KW-0472">Membrane</keyword>
<dbReference type="Proteomes" id="UP000002037">
    <property type="component" value="Unassembled WGS sequence"/>
</dbReference>
<proteinExistence type="predicted"/>
<dbReference type="VEuPathDB" id="FungiDB:CTRG_05473"/>
<evidence type="ECO:0000313" key="3">
    <source>
        <dbReference type="Proteomes" id="UP000002037"/>
    </source>
</evidence>
<organism evidence="2 3">
    <name type="scientific">Candida tropicalis (strain ATCC MYA-3404 / T1)</name>
    <name type="common">Yeast</name>
    <dbReference type="NCBI Taxonomy" id="294747"/>
    <lineage>
        <taxon>Eukaryota</taxon>
        <taxon>Fungi</taxon>
        <taxon>Dikarya</taxon>
        <taxon>Ascomycota</taxon>
        <taxon>Saccharomycotina</taxon>
        <taxon>Pichiomycetes</taxon>
        <taxon>Debaryomycetaceae</taxon>
        <taxon>Candida/Lodderomyces clade</taxon>
        <taxon>Candida</taxon>
    </lineage>
</organism>
<feature type="transmembrane region" description="Helical" evidence="1">
    <location>
        <begin position="99"/>
        <end position="120"/>
    </location>
</feature>
<evidence type="ECO:0000256" key="1">
    <source>
        <dbReference type="SAM" id="Phobius"/>
    </source>
</evidence>
<evidence type="ECO:0000313" key="2">
    <source>
        <dbReference type="EMBL" id="EER31021.1"/>
    </source>
</evidence>
<protein>
    <submittedName>
        <fullName evidence="2">Uncharacterized protein</fullName>
    </submittedName>
</protein>
<gene>
    <name evidence="2" type="ORF">CTRG_05473</name>
</gene>
<keyword evidence="3" id="KW-1185">Reference proteome</keyword>
<dbReference type="RefSeq" id="XP_002551175.1">
    <property type="nucleotide sequence ID" value="XM_002551129.1"/>
</dbReference>
<name>C5MHB9_CANTT</name>
<accession>C5MHB9</accession>
<dbReference type="AlphaFoldDB" id="C5MHB9"/>
<reference evidence="2 3" key="1">
    <citation type="journal article" date="2009" name="Nature">
        <title>Evolution of pathogenicity and sexual reproduction in eight Candida genomes.</title>
        <authorList>
            <person name="Butler G."/>
            <person name="Rasmussen M.D."/>
            <person name="Lin M.F."/>
            <person name="Santos M.A."/>
            <person name="Sakthikumar S."/>
            <person name="Munro C.A."/>
            <person name="Rheinbay E."/>
            <person name="Grabherr M."/>
            <person name="Forche A."/>
            <person name="Reedy J.L."/>
            <person name="Agrafioti I."/>
            <person name="Arnaud M.B."/>
            <person name="Bates S."/>
            <person name="Brown A.J."/>
            <person name="Brunke S."/>
            <person name="Costanzo M.C."/>
            <person name="Fitzpatrick D.A."/>
            <person name="de Groot P.W."/>
            <person name="Harris D."/>
            <person name="Hoyer L.L."/>
            <person name="Hube B."/>
            <person name="Klis F.M."/>
            <person name="Kodira C."/>
            <person name="Lennard N."/>
            <person name="Logue M.E."/>
            <person name="Martin R."/>
            <person name="Neiman A.M."/>
            <person name="Nikolaou E."/>
            <person name="Quail M.A."/>
            <person name="Quinn J."/>
            <person name="Santos M.C."/>
            <person name="Schmitzberger F.F."/>
            <person name="Sherlock G."/>
            <person name="Shah P."/>
            <person name="Silverstein K.A."/>
            <person name="Skrzypek M.S."/>
            <person name="Soll D."/>
            <person name="Staggs R."/>
            <person name="Stansfield I."/>
            <person name="Stumpf M.P."/>
            <person name="Sudbery P.E."/>
            <person name="Srikantha T."/>
            <person name="Zeng Q."/>
            <person name="Berman J."/>
            <person name="Berriman M."/>
            <person name="Heitman J."/>
            <person name="Gow N.A."/>
            <person name="Lorenz M.C."/>
            <person name="Birren B.W."/>
            <person name="Kellis M."/>
            <person name="Cuomo C.A."/>
        </authorList>
    </citation>
    <scope>NUCLEOTIDE SEQUENCE [LARGE SCALE GENOMIC DNA]</scope>
    <source>
        <strain evidence="3">ATCC MYA-3404 / T1</strain>
    </source>
</reference>
<dbReference type="HOGENOM" id="CLU_2037769_0_0_1"/>
<dbReference type="KEGG" id="ctp:CTRG_05473"/>
<dbReference type="GeneID" id="8300531"/>
<keyword evidence="1" id="KW-0812">Transmembrane</keyword>